<dbReference type="STRING" id="104421.E2AKY6"/>
<keyword evidence="14" id="KW-1185">Reference proteome</keyword>
<evidence type="ECO:0000256" key="11">
    <source>
        <dbReference type="ARBA" id="ARBA00049524"/>
    </source>
</evidence>
<dbReference type="OrthoDB" id="424551at2759"/>
<dbReference type="GO" id="GO:0010485">
    <property type="term" value="F:histone H4 acetyltransferase activity"/>
    <property type="evidence" value="ECO:0007669"/>
    <property type="project" value="InterPro"/>
</dbReference>
<organism evidence="14">
    <name type="scientific">Camponotus floridanus</name>
    <name type="common">Florida carpenter ant</name>
    <dbReference type="NCBI Taxonomy" id="104421"/>
    <lineage>
        <taxon>Eukaryota</taxon>
        <taxon>Metazoa</taxon>
        <taxon>Ecdysozoa</taxon>
        <taxon>Arthropoda</taxon>
        <taxon>Hexapoda</taxon>
        <taxon>Insecta</taxon>
        <taxon>Pterygota</taxon>
        <taxon>Neoptera</taxon>
        <taxon>Endopterygota</taxon>
        <taxon>Hymenoptera</taxon>
        <taxon>Apocrita</taxon>
        <taxon>Aculeata</taxon>
        <taxon>Formicoidea</taxon>
        <taxon>Formicidae</taxon>
        <taxon>Formicinae</taxon>
        <taxon>Camponotus</taxon>
    </lineage>
</organism>
<dbReference type="SUPFAM" id="SSF55729">
    <property type="entry name" value="Acyl-CoA N-acyltransferases (Nat)"/>
    <property type="match status" value="1"/>
</dbReference>
<dbReference type="PANTHER" id="PTHR20531:SF1">
    <property type="entry name" value="N-ALPHA-ACETYLTRANSFERASE 40"/>
    <property type="match status" value="1"/>
</dbReference>
<dbReference type="InterPro" id="IPR016181">
    <property type="entry name" value="Acyl_CoA_acyltransferase"/>
</dbReference>
<evidence type="ECO:0000256" key="9">
    <source>
        <dbReference type="ARBA" id="ARBA00023315"/>
    </source>
</evidence>
<dbReference type="EC" id="2.3.1.257" evidence="4"/>
<reference evidence="13 14" key="1">
    <citation type="journal article" date="2010" name="Science">
        <title>Genomic comparison of the ants Camponotus floridanus and Harpegnathos saltator.</title>
        <authorList>
            <person name="Bonasio R."/>
            <person name="Zhang G."/>
            <person name="Ye C."/>
            <person name="Mutti N.S."/>
            <person name="Fang X."/>
            <person name="Qin N."/>
            <person name="Donahue G."/>
            <person name="Yang P."/>
            <person name="Li Q."/>
            <person name="Li C."/>
            <person name="Zhang P."/>
            <person name="Huang Z."/>
            <person name="Berger S.L."/>
            <person name="Reinberg D."/>
            <person name="Wang J."/>
            <person name="Liebig J."/>
        </authorList>
    </citation>
    <scope>NUCLEOTIDE SEQUENCE [LARGE SCALE GENOMIC DNA]</scope>
    <source>
        <strain evidence="14">C129</strain>
    </source>
</reference>
<dbReference type="FunCoup" id="E2AKY6">
    <property type="interactions" value="1847"/>
</dbReference>
<comment type="catalytic activity">
    <reaction evidence="11">
        <text>N-terminal L-seryl-[histone H4] + acetyl-CoA = N-terminal N(alpha)-acetyl-L-seryl-[histone H4] + CoA + H(+)</text>
        <dbReference type="Rhea" id="RHEA:50596"/>
        <dbReference type="Rhea" id="RHEA-COMP:12740"/>
        <dbReference type="Rhea" id="RHEA-COMP:12743"/>
        <dbReference type="ChEBI" id="CHEBI:15378"/>
        <dbReference type="ChEBI" id="CHEBI:57287"/>
        <dbReference type="ChEBI" id="CHEBI:57288"/>
        <dbReference type="ChEBI" id="CHEBI:64738"/>
        <dbReference type="ChEBI" id="CHEBI:83690"/>
        <dbReference type="EC" id="2.3.1.257"/>
    </reaction>
</comment>
<dbReference type="PROSITE" id="PS51186">
    <property type="entry name" value="GNAT"/>
    <property type="match status" value="1"/>
</dbReference>
<comment type="catalytic activity">
    <reaction evidence="10">
        <text>N-terminal L-seryl-[histone H2A] + acetyl-CoA = N-terminal N(alpha)-acetyl-L-seryl-[histone H2A] + CoA + H(+)</text>
        <dbReference type="Rhea" id="RHEA:50600"/>
        <dbReference type="Rhea" id="RHEA-COMP:12742"/>
        <dbReference type="Rhea" id="RHEA-COMP:12744"/>
        <dbReference type="ChEBI" id="CHEBI:15378"/>
        <dbReference type="ChEBI" id="CHEBI:57287"/>
        <dbReference type="ChEBI" id="CHEBI:57288"/>
        <dbReference type="ChEBI" id="CHEBI:64738"/>
        <dbReference type="ChEBI" id="CHEBI:83690"/>
        <dbReference type="EC" id="2.3.1.257"/>
    </reaction>
</comment>
<evidence type="ECO:0000256" key="6">
    <source>
        <dbReference type="ARBA" id="ARBA00022490"/>
    </source>
</evidence>
<dbReference type="Gene3D" id="3.40.630.30">
    <property type="match status" value="1"/>
</dbReference>
<dbReference type="Proteomes" id="UP000000311">
    <property type="component" value="Unassembled WGS sequence"/>
</dbReference>
<evidence type="ECO:0000259" key="12">
    <source>
        <dbReference type="PROSITE" id="PS51186"/>
    </source>
</evidence>
<comment type="subcellular location">
    <subcellularLocation>
        <location evidence="2">Cytoplasm</location>
    </subcellularLocation>
    <subcellularLocation>
        <location evidence="1">Nucleus</location>
    </subcellularLocation>
</comment>
<accession>E2AKY6</accession>
<evidence type="ECO:0000313" key="13">
    <source>
        <dbReference type="EMBL" id="EFN65903.1"/>
    </source>
</evidence>
<name>E2AKY6_CAMFO</name>
<evidence type="ECO:0000256" key="5">
    <source>
        <dbReference type="ARBA" id="ARBA00015043"/>
    </source>
</evidence>
<keyword evidence="9" id="KW-0012">Acyltransferase</keyword>
<dbReference type="PANTHER" id="PTHR20531">
    <property type="entry name" value="N-ALPHA-ACETYLTRANSFERASE 40"/>
    <property type="match status" value="1"/>
</dbReference>
<dbReference type="GO" id="GO:1990189">
    <property type="term" value="F:protein N-terminal-serine acetyltransferase activity"/>
    <property type="evidence" value="ECO:0007669"/>
    <property type="project" value="UniProtKB-EC"/>
</dbReference>
<dbReference type="OMA" id="AYLHYRF"/>
<evidence type="ECO:0000256" key="3">
    <source>
        <dbReference type="ARBA" id="ARBA00008870"/>
    </source>
</evidence>
<dbReference type="CDD" id="cd04301">
    <property type="entry name" value="NAT_SF"/>
    <property type="match status" value="1"/>
</dbReference>
<keyword evidence="6" id="KW-0963">Cytoplasm</keyword>
<keyword evidence="7 13" id="KW-0808">Transferase</keyword>
<evidence type="ECO:0000256" key="4">
    <source>
        <dbReference type="ARBA" id="ARBA00012950"/>
    </source>
</evidence>
<keyword evidence="8" id="KW-0539">Nucleus</keyword>
<dbReference type="GO" id="GO:0005737">
    <property type="term" value="C:cytoplasm"/>
    <property type="evidence" value="ECO:0007669"/>
    <property type="project" value="UniProtKB-SubCell"/>
</dbReference>
<evidence type="ECO:0000256" key="8">
    <source>
        <dbReference type="ARBA" id="ARBA00023242"/>
    </source>
</evidence>
<evidence type="ECO:0000256" key="2">
    <source>
        <dbReference type="ARBA" id="ARBA00004496"/>
    </source>
</evidence>
<dbReference type="GO" id="GO:0043998">
    <property type="term" value="F:histone H2A acetyltransferase activity"/>
    <property type="evidence" value="ECO:0007669"/>
    <property type="project" value="InterPro"/>
</dbReference>
<dbReference type="InterPro" id="IPR000182">
    <property type="entry name" value="GNAT_dom"/>
</dbReference>
<dbReference type="AlphaFoldDB" id="E2AKY6"/>
<comment type="similarity">
    <text evidence="3">Belongs to the acetyltransferase family. NAA40 subfamily.</text>
</comment>
<evidence type="ECO:0000313" key="14">
    <source>
        <dbReference type="Proteomes" id="UP000000311"/>
    </source>
</evidence>
<evidence type="ECO:0000256" key="7">
    <source>
        <dbReference type="ARBA" id="ARBA00022679"/>
    </source>
</evidence>
<gene>
    <name evidence="13" type="ORF">EAG_09206</name>
</gene>
<dbReference type="Pfam" id="PF00583">
    <property type="entry name" value="Acetyltransf_1"/>
    <property type="match status" value="1"/>
</dbReference>
<sequence length="184" mass="21603">MQKKARKTRRQLLASKAAVQQQLINKANALTNPLETLDKFHEYITTDYTIKLSCIRAKDAQPECLSWIFDIMERNMKDMYEQSTWGWDAAEKQAELTEEMAWYLIASCNDKFLGFSHFRFDIDNGDVVLYCYELQLESEIRRKGLGRFMMSALESMAYQNQMLKIVLTVFKRNLSAIQFFYTLG</sequence>
<feature type="domain" description="N-acetyltransferase" evidence="12">
    <location>
        <begin position="55"/>
        <end position="184"/>
    </location>
</feature>
<dbReference type="GO" id="GO:0005634">
    <property type="term" value="C:nucleus"/>
    <property type="evidence" value="ECO:0007669"/>
    <property type="project" value="UniProtKB-SubCell"/>
</dbReference>
<evidence type="ECO:0000256" key="10">
    <source>
        <dbReference type="ARBA" id="ARBA00047821"/>
    </source>
</evidence>
<proteinExistence type="inferred from homology"/>
<dbReference type="InParanoid" id="E2AKY6"/>
<protein>
    <recommendedName>
        <fullName evidence="5">N-alpha-acetyltransferase 40</fullName>
        <ecNumber evidence="4">2.3.1.257</ecNumber>
    </recommendedName>
</protein>
<dbReference type="EMBL" id="GL440425">
    <property type="protein sequence ID" value="EFN65903.1"/>
    <property type="molecule type" value="Genomic_DNA"/>
</dbReference>
<evidence type="ECO:0000256" key="1">
    <source>
        <dbReference type="ARBA" id="ARBA00004123"/>
    </source>
</evidence>
<dbReference type="InterPro" id="IPR039949">
    <property type="entry name" value="NAA40"/>
</dbReference>